<evidence type="ECO:0000313" key="2">
    <source>
        <dbReference type="Proteomes" id="UP000233837"/>
    </source>
</evidence>
<evidence type="ECO:0000313" key="1">
    <source>
        <dbReference type="EMBL" id="PKU86670.1"/>
    </source>
</evidence>
<proteinExistence type="predicted"/>
<reference evidence="1 2" key="2">
    <citation type="journal article" date="2017" name="Nature">
        <title>The Apostasia genome and the evolution of orchids.</title>
        <authorList>
            <person name="Zhang G.Q."/>
            <person name="Liu K.W."/>
            <person name="Li Z."/>
            <person name="Lohaus R."/>
            <person name="Hsiao Y.Y."/>
            <person name="Niu S.C."/>
            <person name="Wang J.Y."/>
            <person name="Lin Y.C."/>
            <person name="Xu Q."/>
            <person name="Chen L.J."/>
            <person name="Yoshida K."/>
            <person name="Fujiwara S."/>
            <person name="Wang Z.W."/>
            <person name="Zhang Y.Q."/>
            <person name="Mitsuda N."/>
            <person name="Wang M."/>
            <person name="Liu G.H."/>
            <person name="Pecoraro L."/>
            <person name="Huang H.X."/>
            <person name="Xiao X.J."/>
            <person name="Lin M."/>
            <person name="Wu X.Y."/>
            <person name="Wu W.L."/>
            <person name="Chen Y.Y."/>
            <person name="Chang S.B."/>
            <person name="Sakamoto S."/>
            <person name="Ohme-Takagi M."/>
            <person name="Yagi M."/>
            <person name="Zeng S.J."/>
            <person name="Shen C.Y."/>
            <person name="Yeh C.M."/>
            <person name="Luo Y.B."/>
            <person name="Tsai W.C."/>
            <person name="Van de Peer Y."/>
            <person name="Liu Z.J."/>
        </authorList>
    </citation>
    <scope>NUCLEOTIDE SEQUENCE [LARGE SCALE GENOMIC DNA]</scope>
    <source>
        <tissue evidence="1">The whole plant</tissue>
    </source>
</reference>
<gene>
    <name evidence="1" type="ORF">MA16_Dca014312</name>
</gene>
<dbReference type="AlphaFoldDB" id="A0A2I0XFJ8"/>
<reference evidence="1 2" key="1">
    <citation type="journal article" date="2016" name="Sci. Rep.">
        <title>The Dendrobium catenatum Lindl. genome sequence provides insights into polysaccharide synthase, floral development and adaptive evolution.</title>
        <authorList>
            <person name="Zhang G.Q."/>
            <person name="Xu Q."/>
            <person name="Bian C."/>
            <person name="Tsai W.C."/>
            <person name="Yeh C.M."/>
            <person name="Liu K.W."/>
            <person name="Yoshida K."/>
            <person name="Zhang L.S."/>
            <person name="Chang S.B."/>
            <person name="Chen F."/>
            <person name="Shi Y."/>
            <person name="Su Y.Y."/>
            <person name="Zhang Y.Q."/>
            <person name="Chen L.J."/>
            <person name="Yin Y."/>
            <person name="Lin M."/>
            <person name="Huang H."/>
            <person name="Deng H."/>
            <person name="Wang Z.W."/>
            <person name="Zhu S.L."/>
            <person name="Zhao X."/>
            <person name="Deng C."/>
            <person name="Niu S.C."/>
            <person name="Huang J."/>
            <person name="Wang M."/>
            <person name="Liu G.H."/>
            <person name="Yang H.J."/>
            <person name="Xiao X.J."/>
            <person name="Hsiao Y.Y."/>
            <person name="Wu W.L."/>
            <person name="Chen Y.Y."/>
            <person name="Mitsuda N."/>
            <person name="Ohme-Takagi M."/>
            <person name="Luo Y.B."/>
            <person name="Van de Peer Y."/>
            <person name="Liu Z.J."/>
        </authorList>
    </citation>
    <scope>NUCLEOTIDE SEQUENCE [LARGE SCALE GENOMIC DNA]</scope>
    <source>
        <tissue evidence="1">The whole plant</tissue>
    </source>
</reference>
<dbReference type="Proteomes" id="UP000233837">
    <property type="component" value="Unassembled WGS sequence"/>
</dbReference>
<name>A0A2I0XFJ8_9ASPA</name>
<dbReference type="EMBL" id="KZ501934">
    <property type="protein sequence ID" value="PKU86670.1"/>
    <property type="molecule type" value="Genomic_DNA"/>
</dbReference>
<protein>
    <submittedName>
        <fullName evidence="1">Uncharacterized protein</fullName>
    </submittedName>
</protein>
<organism evidence="1 2">
    <name type="scientific">Dendrobium catenatum</name>
    <dbReference type="NCBI Taxonomy" id="906689"/>
    <lineage>
        <taxon>Eukaryota</taxon>
        <taxon>Viridiplantae</taxon>
        <taxon>Streptophyta</taxon>
        <taxon>Embryophyta</taxon>
        <taxon>Tracheophyta</taxon>
        <taxon>Spermatophyta</taxon>
        <taxon>Magnoliopsida</taxon>
        <taxon>Liliopsida</taxon>
        <taxon>Asparagales</taxon>
        <taxon>Orchidaceae</taxon>
        <taxon>Epidendroideae</taxon>
        <taxon>Malaxideae</taxon>
        <taxon>Dendrobiinae</taxon>
        <taxon>Dendrobium</taxon>
    </lineage>
</organism>
<keyword evidence="2" id="KW-1185">Reference proteome</keyword>
<accession>A0A2I0XFJ8</accession>
<sequence length="51" mass="5755">MRTRFLATDYFSVPSTSEALKDFQALSLPAPNFYSPDPFLSAEIPLLWKSS</sequence>